<dbReference type="EMBL" id="LAZR01064442">
    <property type="protein sequence ID" value="KKK57512.1"/>
    <property type="molecule type" value="Genomic_DNA"/>
</dbReference>
<evidence type="ECO:0000313" key="1">
    <source>
        <dbReference type="EMBL" id="KKK57512.1"/>
    </source>
</evidence>
<comment type="caution">
    <text evidence="1">The sequence shown here is derived from an EMBL/GenBank/DDBJ whole genome shotgun (WGS) entry which is preliminary data.</text>
</comment>
<reference evidence="1" key="1">
    <citation type="journal article" date="2015" name="Nature">
        <title>Complex archaea that bridge the gap between prokaryotes and eukaryotes.</title>
        <authorList>
            <person name="Spang A."/>
            <person name="Saw J.H."/>
            <person name="Jorgensen S.L."/>
            <person name="Zaremba-Niedzwiedzka K."/>
            <person name="Martijn J."/>
            <person name="Lind A.E."/>
            <person name="van Eijk R."/>
            <person name="Schleper C."/>
            <person name="Guy L."/>
            <person name="Ettema T.J."/>
        </authorList>
    </citation>
    <scope>NUCLEOTIDE SEQUENCE</scope>
</reference>
<proteinExistence type="predicted"/>
<accession>A0A0F8WKX4</accession>
<organism evidence="1">
    <name type="scientific">marine sediment metagenome</name>
    <dbReference type="NCBI Taxonomy" id="412755"/>
    <lineage>
        <taxon>unclassified sequences</taxon>
        <taxon>metagenomes</taxon>
        <taxon>ecological metagenomes</taxon>
    </lineage>
</organism>
<protein>
    <submittedName>
        <fullName evidence="1">Uncharacterized protein</fullName>
    </submittedName>
</protein>
<name>A0A0F8WKX4_9ZZZZ</name>
<gene>
    <name evidence="1" type="ORF">LCGC14_3053710</name>
</gene>
<dbReference type="AlphaFoldDB" id="A0A0F8WKX4"/>
<sequence length="309" mass="32911">MPGWITGKKKEPWEKYIGTMPSITPEQAAVGTPLSTYLSEAISGIGAAPTFAGAKAPTFGGQLAGAAKGVYAEAMRGVVPEVFGGALGAKAQTAYAEAMRGVTPGVFGGALGTEAQAAYREAMRGEFPEEYYQKAIYKPAITEWTEDIMPAIKESYVATGAITGTEVGERLGKEGRRLGEYLAGTKAELAEKAKARALSAAGMYQTAYQSVQEQTKQRQLIAAGNYQQAYQGAVEAAKARATTAAGSYQQMQLELTKLAYDNYVRQNPAATEILQTALSYLNIPMMAAYQKPEEEVTGGTWGANIRRGR</sequence>